<keyword evidence="1" id="KW-1133">Transmembrane helix</keyword>
<proteinExistence type="predicted"/>
<accession>A0A2M7XFT6</accession>
<dbReference type="EMBL" id="PFWT01000009">
    <property type="protein sequence ID" value="PJA46596.1"/>
    <property type="molecule type" value="Genomic_DNA"/>
</dbReference>
<reference evidence="3" key="1">
    <citation type="submission" date="2017-09" db="EMBL/GenBank/DDBJ databases">
        <title>Depth-based differentiation of microbial function through sediment-hosted aquifers and enrichment of novel symbionts in the deep terrestrial subsurface.</title>
        <authorList>
            <person name="Probst A.J."/>
            <person name="Ladd B."/>
            <person name="Jarett J.K."/>
            <person name="Geller-Mcgrath D.E."/>
            <person name="Sieber C.M.K."/>
            <person name="Emerson J.B."/>
            <person name="Anantharaman K."/>
            <person name="Thomas B.C."/>
            <person name="Malmstrom R."/>
            <person name="Stieglmeier M."/>
            <person name="Klingl A."/>
            <person name="Woyke T."/>
            <person name="Ryan C.M."/>
            <person name="Banfield J.F."/>
        </authorList>
    </citation>
    <scope>NUCLEOTIDE SEQUENCE [LARGE SCALE GENOMIC DNA]</scope>
</reference>
<dbReference type="AlphaFoldDB" id="A0A2M7XFT6"/>
<gene>
    <name evidence="2" type="ORF">CO173_02400</name>
</gene>
<name>A0A2M7XFT6_9BACT</name>
<evidence type="ECO:0000313" key="3">
    <source>
        <dbReference type="Proteomes" id="UP000231263"/>
    </source>
</evidence>
<sequence>MNSYKLNFNTILAILTVVIASSLLVGQKMNLIKHQSAFVSGTEYHRGEVISSADGYLKVDFAGTNIWLDKKTEVKIISGENGQELINVLQGRILIKGKLKIQTRNVITKIDGETSFVHYSWLDDIEIANILGLATVVFDNKSVNLTSPIKLHTLPDYNLTEISFNPELSSSAEFYRQTKK</sequence>
<feature type="transmembrane region" description="Helical" evidence="1">
    <location>
        <begin position="6"/>
        <end position="26"/>
    </location>
</feature>
<protein>
    <submittedName>
        <fullName evidence="2">Uncharacterized protein</fullName>
    </submittedName>
</protein>
<dbReference type="Proteomes" id="UP000231263">
    <property type="component" value="Unassembled WGS sequence"/>
</dbReference>
<keyword evidence="1" id="KW-0472">Membrane</keyword>
<comment type="caution">
    <text evidence="2">The sequence shown here is derived from an EMBL/GenBank/DDBJ whole genome shotgun (WGS) entry which is preliminary data.</text>
</comment>
<organism evidence="2 3">
    <name type="scientific">Candidatus Uhrbacteria bacterium CG_4_9_14_3_um_filter_41_35</name>
    <dbReference type="NCBI Taxonomy" id="1975034"/>
    <lineage>
        <taxon>Bacteria</taxon>
        <taxon>Candidatus Uhriibacteriota</taxon>
    </lineage>
</organism>
<keyword evidence="1" id="KW-0812">Transmembrane</keyword>
<evidence type="ECO:0000256" key="1">
    <source>
        <dbReference type="SAM" id="Phobius"/>
    </source>
</evidence>
<evidence type="ECO:0000313" key="2">
    <source>
        <dbReference type="EMBL" id="PJA46596.1"/>
    </source>
</evidence>